<dbReference type="SUPFAM" id="SSF53067">
    <property type="entry name" value="Actin-like ATPase domain"/>
    <property type="match status" value="2"/>
</dbReference>
<evidence type="ECO:0000313" key="2">
    <source>
        <dbReference type="EMBL" id="MEJ5943737.1"/>
    </source>
</evidence>
<reference evidence="2 3" key="1">
    <citation type="journal article" date="2017" name="Int. J. Syst. Evol. Microbiol.">
        <title>Pseudokineococcus basanitobsidens sp. nov., isolated from volcanic rock.</title>
        <authorList>
            <person name="Lee D.W."/>
            <person name="Park M.Y."/>
            <person name="Kim J.J."/>
            <person name="Kim B.S."/>
        </authorList>
    </citation>
    <scope>NUCLEOTIDE SEQUENCE [LARGE SCALE GENOMIC DNA]</scope>
    <source>
        <strain evidence="2 3">DSM 103726</strain>
    </source>
</reference>
<dbReference type="RefSeq" id="WP_339573129.1">
    <property type="nucleotide sequence ID" value="NZ_JBBIAA010000001.1"/>
</dbReference>
<evidence type="ECO:0000313" key="3">
    <source>
        <dbReference type="Proteomes" id="UP001387100"/>
    </source>
</evidence>
<gene>
    <name evidence="2" type="ORF">WDZ17_00325</name>
</gene>
<sequence length="358" mass="34756">MSDRPARTGRLHLGLDAGGTSTRAVVCTADGECLGYAAGAAGNPTSAGPEAALAAVAGTSAAALADAGRGADELGSVLLAMAGVSRMLPLPEVARAVGYTGDPARLRTGPDILAMYFSGSAEPTGAAVVAGTGSIAAQVRGGRMTLAVGGCGWLLGDGGSGFAVGHAVVRAVVAELEGTGPATSLTPALLAALGLERGSVGEAGRLRGLEQLVDVCYSERPVALARHAPLAFAAADGGDAVAGRLVRSAQDDLARLVAAAREGAPDAPLVLGGSTMHRGLLAPGRPRTPALADALAGADVRPARDGAVGAAVAALAALGGAADAVPADVVERLHRTVGARRAAVERAAAAPVPGAAVP</sequence>
<name>A0ABU8RFA9_9ACTN</name>
<dbReference type="PANTHER" id="PTHR43190">
    <property type="entry name" value="N-ACETYL-D-GLUCOSAMINE KINASE"/>
    <property type="match status" value="1"/>
</dbReference>
<dbReference type="InterPro" id="IPR002731">
    <property type="entry name" value="ATPase_BadF"/>
</dbReference>
<dbReference type="PANTHER" id="PTHR43190:SF3">
    <property type="entry name" value="N-ACETYL-D-GLUCOSAMINE KINASE"/>
    <property type="match status" value="1"/>
</dbReference>
<dbReference type="InterPro" id="IPR043129">
    <property type="entry name" value="ATPase_NBD"/>
</dbReference>
<organism evidence="2 3">
    <name type="scientific">Pseudokineococcus basanitobsidens</name>
    <dbReference type="NCBI Taxonomy" id="1926649"/>
    <lineage>
        <taxon>Bacteria</taxon>
        <taxon>Bacillati</taxon>
        <taxon>Actinomycetota</taxon>
        <taxon>Actinomycetes</taxon>
        <taxon>Kineosporiales</taxon>
        <taxon>Kineosporiaceae</taxon>
        <taxon>Pseudokineococcus</taxon>
    </lineage>
</organism>
<feature type="domain" description="ATPase BadF/BadG/BcrA/BcrD type" evidence="1">
    <location>
        <begin position="13"/>
        <end position="313"/>
    </location>
</feature>
<dbReference type="EMBL" id="JBBIAA010000001">
    <property type="protein sequence ID" value="MEJ5943737.1"/>
    <property type="molecule type" value="Genomic_DNA"/>
</dbReference>
<protein>
    <submittedName>
        <fullName evidence="2">BadF/BadG/BcrA/BcrD ATPase family protein</fullName>
    </submittedName>
</protein>
<keyword evidence="3" id="KW-1185">Reference proteome</keyword>
<dbReference type="InterPro" id="IPR052519">
    <property type="entry name" value="Euk-type_GlcNAc_Kinase"/>
</dbReference>
<proteinExistence type="predicted"/>
<dbReference type="Gene3D" id="3.30.420.40">
    <property type="match status" value="2"/>
</dbReference>
<evidence type="ECO:0000259" key="1">
    <source>
        <dbReference type="Pfam" id="PF01869"/>
    </source>
</evidence>
<dbReference type="Pfam" id="PF01869">
    <property type="entry name" value="BcrAD_BadFG"/>
    <property type="match status" value="1"/>
</dbReference>
<dbReference type="Proteomes" id="UP001387100">
    <property type="component" value="Unassembled WGS sequence"/>
</dbReference>
<accession>A0ABU8RFA9</accession>
<comment type="caution">
    <text evidence="2">The sequence shown here is derived from an EMBL/GenBank/DDBJ whole genome shotgun (WGS) entry which is preliminary data.</text>
</comment>